<sequence length="309" mass="34550">MRWFVVFFVLGLSACHSGAIKPVAPAAEENAHSADLEPVASAGSENVCRSVIEAPGDVASVIEPVEDLEAIHAALARATGKRVLLVLDIDDTLLTSATEFGSDSWYDWQFNLPKDSPDRVPCLFDVMGFNFEVGTQRVTQCDATDVVNGLEVDRIMLTSRGANYRAGTIRQLLEAEYVLLPPIGKPEFGEMWRWTDEQDPKKRTYSLSYDQGVFMTTGANKGRVLLHLLKRRGLSYDYVILVDDGCKNIQNMQKALADEQIAYHGLWYTNIVKGVDQGKAKQGWSDWLKLIESVYPKRAKLLRQNKCFN</sequence>
<evidence type="ECO:0000256" key="1">
    <source>
        <dbReference type="ARBA" id="ARBA00022729"/>
    </source>
</evidence>
<keyword evidence="4" id="KW-1185">Reference proteome</keyword>
<name>A0A2P1PNU3_9GAMM</name>
<dbReference type="InterPro" id="IPR036412">
    <property type="entry name" value="HAD-like_sf"/>
</dbReference>
<reference evidence="3 4" key="1">
    <citation type="submission" date="2018-03" db="EMBL/GenBank/DDBJ databases">
        <title>Ahniella affigens gen. nov., sp. nov., a gammaproteobacterium isolated from sandy soil near a stream.</title>
        <authorList>
            <person name="Ko Y."/>
            <person name="Kim J.-H."/>
        </authorList>
    </citation>
    <scope>NUCLEOTIDE SEQUENCE [LARGE SCALE GENOMIC DNA]</scope>
    <source>
        <strain evidence="3 4">D13</strain>
    </source>
</reference>
<feature type="chain" id="PRO_5015160071" description="Acid phosphatase" evidence="2">
    <location>
        <begin position="19"/>
        <end position="309"/>
    </location>
</feature>
<evidence type="ECO:0000313" key="3">
    <source>
        <dbReference type="EMBL" id="AVP96508.1"/>
    </source>
</evidence>
<protein>
    <recommendedName>
        <fullName evidence="5">Acid phosphatase</fullName>
    </recommendedName>
</protein>
<gene>
    <name evidence="3" type="ORF">C7S18_04535</name>
</gene>
<evidence type="ECO:0008006" key="5">
    <source>
        <dbReference type="Google" id="ProtNLM"/>
    </source>
</evidence>
<proteinExistence type="predicted"/>
<accession>A0A2P1PNU3</accession>
<evidence type="ECO:0000256" key="2">
    <source>
        <dbReference type="SAM" id="SignalP"/>
    </source>
</evidence>
<dbReference type="EMBL" id="CP027860">
    <property type="protein sequence ID" value="AVP96508.1"/>
    <property type="molecule type" value="Genomic_DNA"/>
</dbReference>
<dbReference type="KEGG" id="xba:C7S18_04535"/>
<evidence type="ECO:0000313" key="4">
    <source>
        <dbReference type="Proteomes" id="UP000241074"/>
    </source>
</evidence>
<dbReference type="PROSITE" id="PS51257">
    <property type="entry name" value="PROKAR_LIPOPROTEIN"/>
    <property type="match status" value="1"/>
</dbReference>
<feature type="signal peptide" evidence="2">
    <location>
        <begin position="1"/>
        <end position="18"/>
    </location>
</feature>
<dbReference type="Proteomes" id="UP000241074">
    <property type="component" value="Chromosome"/>
</dbReference>
<organism evidence="3 4">
    <name type="scientific">Ahniella affigens</name>
    <dbReference type="NCBI Taxonomy" id="2021234"/>
    <lineage>
        <taxon>Bacteria</taxon>
        <taxon>Pseudomonadati</taxon>
        <taxon>Pseudomonadota</taxon>
        <taxon>Gammaproteobacteria</taxon>
        <taxon>Lysobacterales</taxon>
        <taxon>Rhodanobacteraceae</taxon>
        <taxon>Ahniella</taxon>
    </lineage>
</organism>
<dbReference type="Pfam" id="PF11019">
    <property type="entry name" value="DUF2608"/>
    <property type="match status" value="1"/>
</dbReference>
<dbReference type="InterPro" id="IPR022565">
    <property type="entry name" value="DUF2608"/>
</dbReference>
<dbReference type="AlphaFoldDB" id="A0A2P1PNU3"/>
<keyword evidence="1 2" id="KW-0732">Signal</keyword>
<dbReference type="SUPFAM" id="SSF56784">
    <property type="entry name" value="HAD-like"/>
    <property type="match status" value="1"/>
</dbReference>
<reference evidence="3 4" key="2">
    <citation type="submission" date="2018-03" db="EMBL/GenBank/DDBJ databases">
        <authorList>
            <person name="Keele B.F."/>
        </authorList>
    </citation>
    <scope>NUCLEOTIDE SEQUENCE [LARGE SCALE GENOMIC DNA]</scope>
    <source>
        <strain evidence="3 4">D13</strain>
    </source>
</reference>